<evidence type="ECO:0000313" key="8">
    <source>
        <dbReference type="Proteomes" id="UP000586704"/>
    </source>
</evidence>
<keyword evidence="2" id="KW-0963">Cytoplasm</keyword>
<dbReference type="InterPro" id="IPR031470">
    <property type="entry name" value="CEP63/Deup1_N"/>
</dbReference>
<feature type="domain" description="CEP63/Deup1 N-terminal" evidence="6">
    <location>
        <begin position="7"/>
        <end position="183"/>
    </location>
</feature>
<dbReference type="OrthoDB" id="10007333at2759"/>
<dbReference type="GO" id="GO:0005737">
    <property type="term" value="C:cytoplasm"/>
    <property type="evidence" value="ECO:0007669"/>
    <property type="project" value="UniProtKB-SubCell"/>
</dbReference>
<feature type="non-terminal residue" evidence="7">
    <location>
        <position position="1"/>
    </location>
</feature>
<dbReference type="EMBL" id="VYZU01088115">
    <property type="protein sequence ID" value="NXY91118.1"/>
    <property type="molecule type" value="Genomic_DNA"/>
</dbReference>
<protein>
    <submittedName>
        <fullName evidence="7">CEP63 protein</fullName>
    </submittedName>
</protein>
<sequence>LSLYSLQLSRLRRNYEKLQKKHLREARGEGNIRQGEDQFEINRLTRKLEGFRQKSLDWEKQRLLYQQQVASLEAQRKALAERSELIQQTHLASRKQVLVSVELASQSEIQHLTSKLERASDAICASELETERLNMTVDDLTESNRMILEDQKRIREELRQSKKMLEKLQDEKMELTATLQSQEYFIDSSKLRQEQLQKELARVTEILQTKELLIRALEERLQNKQVSSLEVEHILLQLDVVQKKEQKEQHLLEVTHPENSLVSSNARCVQLSEELDENIRELQSVEKHGDKSKVEIKKLKEQLSQAEQIHSSELEGMKREISRSTQELHQRDITIASASDSTSDLEQRLRTEIERAERKAVEHRVILVQLETLRLENCHLSEMLEKMCCVLEGKDVTLRALSEDYAVEIDKFKSENQQLQKDLAEARAKMEVTQQVYQDEPKGTAQQMQDKEPKAKDVQYRTTWEEQHKHDEQSEEMYHKPDRTVQHHLGEPQRWGTAEIGTVTPETSELSSQTCRKNCMESLASATFLGTHSSLHGLAGNENFANEPSKQSVSNHLRESV</sequence>
<keyword evidence="8" id="KW-1185">Reference proteome</keyword>
<reference evidence="7 8" key="1">
    <citation type="submission" date="2020-02" db="EMBL/GenBank/DDBJ databases">
        <title>Bird 10,000 Genomes (B10K) Project - Family phase.</title>
        <authorList>
            <person name="Zhang G."/>
        </authorList>
    </citation>
    <scope>NUCLEOTIDE SEQUENCE [LARGE SCALE GENOMIC DNA]</scope>
    <source>
        <strain evidence="7">B10K-DU-013-51</strain>
        <tissue evidence="7">Mixed tissue sample</tissue>
    </source>
</reference>
<feature type="coiled-coil region" evidence="4">
    <location>
        <begin position="1"/>
        <end position="89"/>
    </location>
</feature>
<feature type="region of interest" description="Disordered" evidence="5">
    <location>
        <begin position="542"/>
        <end position="561"/>
    </location>
</feature>
<feature type="non-terminal residue" evidence="7">
    <location>
        <position position="561"/>
    </location>
</feature>
<evidence type="ECO:0000313" key="7">
    <source>
        <dbReference type="EMBL" id="NXY91118.1"/>
    </source>
</evidence>
<feature type="coiled-coil region" evidence="4">
    <location>
        <begin position="148"/>
        <end position="227"/>
    </location>
</feature>
<evidence type="ECO:0000259" key="6">
    <source>
        <dbReference type="Pfam" id="PF17045"/>
    </source>
</evidence>
<dbReference type="AlphaFoldDB" id="A0A7L4NQP6"/>
<dbReference type="PANTHER" id="PTHR18875:SF7">
    <property type="entry name" value="CENTROSOMAL PROTEIN OF 63 KDA"/>
    <property type="match status" value="1"/>
</dbReference>
<dbReference type="Pfam" id="PF17045">
    <property type="entry name" value="CEP63"/>
    <property type="match status" value="1"/>
</dbReference>
<feature type="compositionally biased region" description="Polar residues" evidence="5">
    <location>
        <begin position="543"/>
        <end position="555"/>
    </location>
</feature>
<gene>
    <name evidence="7" type="primary">Cep63</name>
    <name evidence="7" type="ORF">CEYCYA_R08068</name>
</gene>
<proteinExistence type="predicted"/>
<name>A0A7L4NQP6_9AVES</name>
<comment type="caution">
    <text evidence="7">The sequence shown here is derived from an EMBL/GenBank/DDBJ whole genome shotgun (WGS) entry which is preliminary data.</text>
</comment>
<evidence type="ECO:0000256" key="4">
    <source>
        <dbReference type="SAM" id="Coils"/>
    </source>
</evidence>
<evidence type="ECO:0000256" key="1">
    <source>
        <dbReference type="ARBA" id="ARBA00004496"/>
    </source>
</evidence>
<feature type="coiled-coil region" evidence="4">
    <location>
        <begin position="339"/>
        <end position="373"/>
    </location>
</feature>
<evidence type="ECO:0000256" key="3">
    <source>
        <dbReference type="ARBA" id="ARBA00023054"/>
    </source>
</evidence>
<feature type="coiled-coil region" evidence="4">
    <location>
        <begin position="268"/>
        <end position="309"/>
    </location>
</feature>
<keyword evidence="3 4" id="KW-0175">Coiled coil</keyword>
<evidence type="ECO:0000256" key="2">
    <source>
        <dbReference type="ARBA" id="ARBA00022490"/>
    </source>
</evidence>
<organism evidence="7 8">
    <name type="scientific">Ceyx cyanopectus</name>
    <name type="common">Indigo-banded kingfisher</name>
    <dbReference type="NCBI Taxonomy" id="390723"/>
    <lineage>
        <taxon>Eukaryota</taxon>
        <taxon>Metazoa</taxon>
        <taxon>Chordata</taxon>
        <taxon>Craniata</taxon>
        <taxon>Vertebrata</taxon>
        <taxon>Euteleostomi</taxon>
        <taxon>Archelosauria</taxon>
        <taxon>Archosauria</taxon>
        <taxon>Dinosauria</taxon>
        <taxon>Saurischia</taxon>
        <taxon>Theropoda</taxon>
        <taxon>Coelurosauria</taxon>
        <taxon>Aves</taxon>
        <taxon>Neognathae</taxon>
        <taxon>Neoaves</taxon>
        <taxon>Telluraves</taxon>
        <taxon>Coraciimorphae</taxon>
        <taxon>Coraciiformes</taxon>
        <taxon>Alcedinidae</taxon>
        <taxon>Ceyx</taxon>
    </lineage>
</organism>
<dbReference type="PANTHER" id="PTHR18875">
    <property type="entry name" value="SARCOMA ANTIGEN NY-SAR-24/CYTOSKELETAL PROTEIN SOJO"/>
    <property type="match status" value="1"/>
</dbReference>
<dbReference type="Proteomes" id="UP000586704">
    <property type="component" value="Unassembled WGS sequence"/>
</dbReference>
<comment type="subcellular location">
    <subcellularLocation>
        <location evidence="1">Cytoplasm</location>
    </subcellularLocation>
</comment>
<dbReference type="GO" id="GO:0005814">
    <property type="term" value="C:centriole"/>
    <property type="evidence" value="ECO:0007669"/>
    <property type="project" value="TreeGrafter"/>
</dbReference>
<feature type="region of interest" description="Disordered" evidence="5">
    <location>
        <begin position="435"/>
        <end position="459"/>
    </location>
</feature>
<evidence type="ECO:0000256" key="5">
    <source>
        <dbReference type="SAM" id="MobiDB-lite"/>
    </source>
</evidence>
<accession>A0A7L4NQP6</accession>
<dbReference type="GO" id="GO:0098535">
    <property type="term" value="P:de novo centriole assembly involved in multi-ciliated epithelial cell differentiation"/>
    <property type="evidence" value="ECO:0007669"/>
    <property type="project" value="TreeGrafter"/>
</dbReference>
<dbReference type="GO" id="GO:0007099">
    <property type="term" value="P:centriole replication"/>
    <property type="evidence" value="ECO:0007669"/>
    <property type="project" value="TreeGrafter"/>
</dbReference>
<feature type="compositionally biased region" description="Basic and acidic residues" evidence="5">
    <location>
        <begin position="449"/>
        <end position="459"/>
    </location>
</feature>